<reference evidence="2" key="1">
    <citation type="submission" date="2015-06" db="EMBL/GenBank/DDBJ databases">
        <authorList>
            <person name="Radhakrishnan R."/>
            <person name="Underwood A."/>
            <person name="Al-Shahib A."/>
        </authorList>
    </citation>
    <scope>NUCLEOTIDE SEQUENCE</scope>
    <source>
        <strain evidence="2">P19_London_7_VIM_2_05_10</strain>
    </source>
</reference>
<dbReference type="EMBL" id="CP136986">
    <property type="protein sequence ID" value="WOS78209.1"/>
    <property type="molecule type" value="Genomic_DNA"/>
</dbReference>
<feature type="chain" id="PRO_5015027946" evidence="1">
    <location>
        <begin position="22"/>
        <end position="145"/>
    </location>
</feature>
<evidence type="ECO:0000313" key="6">
    <source>
        <dbReference type="EMBL" id="RCI73754.1"/>
    </source>
</evidence>
<dbReference type="EMBL" id="NFFZ01000007">
    <property type="protein sequence ID" value="OTI61279.1"/>
    <property type="molecule type" value="Genomic_DNA"/>
</dbReference>
<evidence type="ECO:0000313" key="8">
    <source>
        <dbReference type="EMBL" id="WOS78209.1"/>
    </source>
</evidence>
<evidence type="ECO:0000313" key="11">
    <source>
        <dbReference type="Proteomes" id="UP000253594"/>
    </source>
</evidence>
<evidence type="ECO:0000313" key="2">
    <source>
        <dbReference type="EMBL" id="CRP98342.1"/>
    </source>
</evidence>
<gene>
    <name evidence="5" type="ORF">CAZ10_15495</name>
    <name evidence="6" type="ORF">DT376_16655</name>
    <name evidence="3" type="ORF">GNQ48_28275</name>
    <name evidence="4" type="ORF">GUL26_36475</name>
    <name evidence="7" type="ORF">IPC1295_26315</name>
    <name evidence="8" type="ORF">L4V69_03500</name>
    <name evidence="2" type="ORF">PAERUG_P19_London_7_VIM_2_05_10_06255</name>
</gene>
<dbReference type="Proteomes" id="UP000644192">
    <property type="component" value="Unassembled WGS sequence"/>
</dbReference>
<reference evidence="3 13" key="7">
    <citation type="submission" date="2019-11" db="EMBL/GenBank/DDBJ databases">
        <title>Genomes of ocular Pseudomonas aeruginosa isolates.</title>
        <authorList>
            <person name="Khan M."/>
            <person name="Rice S.A."/>
            <person name="Willcox M.D.P."/>
            <person name="Stapleton F."/>
        </authorList>
    </citation>
    <scope>NUCLEOTIDE SEQUENCE [LARGE SCALE GENOMIC DNA]</scope>
    <source>
        <strain evidence="3 13">PA221</strain>
    </source>
</reference>
<dbReference type="Proteomes" id="UP001297540">
    <property type="component" value="Chromosome"/>
</dbReference>
<dbReference type="EMBL" id="WXZT01000060">
    <property type="protein sequence ID" value="MZZ17752.1"/>
    <property type="molecule type" value="Genomic_DNA"/>
</dbReference>
<proteinExistence type="predicted"/>
<dbReference type="KEGG" id="paeb:NCGM1900_0061"/>
<dbReference type="Proteomes" id="UP000194857">
    <property type="component" value="Unassembled WGS sequence"/>
</dbReference>
<evidence type="ECO:0000313" key="4">
    <source>
        <dbReference type="EMBL" id="MZZ17752.1"/>
    </source>
</evidence>
<evidence type="ECO:0000313" key="12">
    <source>
        <dbReference type="Proteomes" id="UP000284767"/>
    </source>
</evidence>
<evidence type="ECO:0000313" key="3">
    <source>
        <dbReference type="EMBL" id="MUI38903.1"/>
    </source>
</evidence>
<dbReference type="EMBL" id="QORE01000533">
    <property type="protein sequence ID" value="RCI73754.1"/>
    <property type="molecule type" value="Genomic_DNA"/>
</dbReference>
<dbReference type="PROSITE" id="PS51257">
    <property type="entry name" value="PROKAR_LIPOPROTEIN"/>
    <property type="match status" value="1"/>
</dbReference>
<reference evidence="9" key="2">
    <citation type="submission" date="2015-06" db="EMBL/GenBank/DDBJ databases">
        <authorList>
            <person name="Radhakrishnan Rajesh"/>
            <person name="Underwood Anthony"/>
            <person name="Al-Shahib Ali"/>
        </authorList>
    </citation>
    <scope>NUCLEOTIDE SEQUENCE [LARGE SCALE GENOMIC DNA]</scope>
    <source>
        <strain evidence="9">P19_London_7_VIM_2_05_10</strain>
    </source>
</reference>
<evidence type="ECO:0000313" key="13">
    <source>
        <dbReference type="Proteomes" id="UP000433532"/>
    </source>
</evidence>
<reference evidence="8" key="9">
    <citation type="submission" date="2023-06" db="EMBL/GenBank/DDBJ databases">
        <authorList>
            <consortium name="Clinical and Environmental Microbiology Branch: Whole genome sequencing antimicrobial resistance pathogens in the healthcare setting"/>
        </authorList>
    </citation>
    <scope>NUCLEOTIDE SEQUENCE</scope>
    <source>
        <strain evidence="8">2021CK-01020</strain>
    </source>
</reference>
<dbReference type="Proteomes" id="UP000433532">
    <property type="component" value="Unassembled WGS sequence"/>
</dbReference>
<dbReference type="Proteomes" id="UP000045039">
    <property type="component" value="Unassembled WGS sequence"/>
</dbReference>
<reference evidence="4" key="8">
    <citation type="submission" date="2020-01" db="EMBL/GenBank/DDBJ databases">
        <title>Bacteria Cultured from War Wounds Associated with the Conflict in Eastern Ukraine.</title>
        <authorList>
            <person name="Snesrud E."/>
            <person name="Galac M.R."/>
            <person name="Mc Gann P."/>
            <person name="Valentine K."/>
            <person name="Viacheslav K."/>
        </authorList>
    </citation>
    <scope>NUCLEOTIDE SEQUENCE</scope>
    <source>
        <strain evidence="4">VNMU148</strain>
    </source>
</reference>
<evidence type="ECO:0000313" key="9">
    <source>
        <dbReference type="Proteomes" id="UP000045039"/>
    </source>
</evidence>
<evidence type="ECO:0000313" key="7">
    <source>
        <dbReference type="EMBL" id="RPM08655.1"/>
    </source>
</evidence>
<dbReference type="AlphaFoldDB" id="A0A072ZH39"/>
<accession>A0A1S1C9N0</accession>
<dbReference type="eggNOG" id="ENOG5031NV2">
    <property type="taxonomic scope" value="Bacteria"/>
</dbReference>
<evidence type="ECO:0000313" key="10">
    <source>
        <dbReference type="Proteomes" id="UP000194857"/>
    </source>
</evidence>
<dbReference type="RefSeq" id="WP_003083612.1">
    <property type="nucleotide sequence ID" value="NZ_AP014622.1"/>
</dbReference>
<sequence>MRPLTRLVPLALLLLAGCAGPLPQPDPQMAWVELRSAPANTLLAERLDGERLSDGRYFQVTPGRHVLEVRFQYELYGGSGGGGGGFGEPVQINCYQQVVYDGFEAGRRYRLEVRPQLRRALALLSDERGEVVARSNFQTSRCPPY</sequence>
<dbReference type="EMBL" id="NSNE01000019">
    <property type="protein sequence ID" value="RPM08655.1"/>
    <property type="molecule type" value="Genomic_DNA"/>
</dbReference>
<reference evidence="5 10" key="3">
    <citation type="submission" date="2017-05" db="EMBL/GenBank/DDBJ databases">
        <authorList>
            <person name="Song R."/>
            <person name="Chenine A.L."/>
            <person name="Ruprecht R.M."/>
        </authorList>
    </citation>
    <scope>NUCLEOTIDE SEQUENCE [LARGE SCALE GENOMIC DNA]</scope>
    <source>
        <strain evidence="5 10">S567_C10_BS</strain>
    </source>
</reference>
<evidence type="ECO:0000313" key="5">
    <source>
        <dbReference type="EMBL" id="OTI61279.1"/>
    </source>
</evidence>
<protein>
    <submittedName>
        <fullName evidence="5">Uncharacterized protein</fullName>
    </submittedName>
</protein>
<reference evidence="7 12" key="4">
    <citation type="submission" date="2017-08" db="EMBL/GenBank/DDBJ databases">
        <authorList>
            <person name="Feschi L."/>
            <person name="Jeukens J."/>
            <person name="Emond-Rheault J.-G."/>
            <person name="Kukavica-Ibrulj I."/>
            <person name="Boyle B."/>
            <person name="Levesque R.C."/>
        </authorList>
    </citation>
    <scope>NUCLEOTIDE SEQUENCE [LARGE SCALE GENOMIC DNA]</scope>
    <source>
        <strain evidence="7 12">PA-W36</strain>
    </source>
</reference>
<dbReference type="OMA" id="EYTEITC"/>
<name>A0A072ZH39_PSEAI</name>
<organism evidence="5 10">
    <name type="scientific">Pseudomonas aeruginosa</name>
    <dbReference type="NCBI Taxonomy" id="287"/>
    <lineage>
        <taxon>Bacteria</taxon>
        <taxon>Pseudomonadati</taxon>
        <taxon>Pseudomonadota</taxon>
        <taxon>Gammaproteobacteria</taxon>
        <taxon>Pseudomonadales</taxon>
        <taxon>Pseudomonadaceae</taxon>
        <taxon>Pseudomonas</taxon>
    </lineage>
</organism>
<feature type="signal peptide" evidence="1">
    <location>
        <begin position="1"/>
        <end position="21"/>
    </location>
</feature>
<reference evidence="6 11" key="5">
    <citation type="submission" date="2018-07" db="EMBL/GenBank/DDBJ databases">
        <title>Mechanisms of high-level aminoglycoside resistance among Gram-negative pathogens in Brazil.</title>
        <authorList>
            <person name="Ballaben A.S."/>
            <person name="Darini A.L.C."/>
            <person name="Doi Y."/>
        </authorList>
    </citation>
    <scope>NUCLEOTIDE SEQUENCE [LARGE SCALE GENOMIC DNA]</scope>
    <source>
        <strain evidence="6 11">B2-305</strain>
    </source>
</reference>
<dbReference type="Proteomes" id="UP000284767">
    <property type="component" value="Unassembled WGS sequence"/>
</dbReference>
<reference evidence="8" key="10">
    <citation type="submission" date="2023-10" db="EMBL/GenBank/DDBJ databases">
        <title>Pathogen: clinical or host-associated sample.</title>
        <authorList>
            <person name="Hergert J."/>
            <person name="Casey R."/>
            <person name="Wagner J."/>
            <person name="Young E.L."/>
            <person name="Oakeson K.F."/>
        </authorList>
    </citation>
    <scope>NUCLEOTIDE SEQUENCE</scope>
    <source>
        <strain evidence="8">2021CK-01020</strain>
    </source>
</reference>
<keyword evidence="1" id="KW-0732">Signal</keyword>
<evidence type="ECO:0000256" key="1">
    <source>
        <dbReference type="SAM" id="SignalP"/>
    </source>
</evidence>
<dbReference type="EMBL" id="CVVU01000259">
    <property type="protein sequence ID" value="CRP98342.1"/>
    <property type="molecule type" value="Genomic_DNA"/>
</dbReference>
<reference evidence="7 12" key="6">
    <citation type="submission" date="2019-01" db="EMBL/GenBank/DDBJ databases">
        <title>The Pseudomonas aeruginosa pan-genome provides new insights on its population structure, horizontal gene transfer and pathogenicity.</title>
        <authorList>
            <person name="Freschi L."/>
            <person name="Vincent A.T."/>
            <person name="Jeukens J."/>
            <person name="Emond-Rheault J.-G."/>
            <person name="Kukavica-Ibrulj I."/>
            <person name="Dupont M.-J."/>
            <person name="Charette S.J."/>
            <person name="Boyle B."/>
            <person name="Levesque R.C."/>
        </authorList>
    </citation>
    <scope>NUCLEOTIDE SEQUENCE [LARGE SCALE GENOMIC DNA]</scope>
    <source>
        <strain evidence="7 12">PA-W36</strain>
    </source>
</reference>
<accession>A0A072ZH39</accession>
<dbReference type="EMBL" id="WOAD01000037">
    <property type="protein sequence ID" value="MUI38903.1"/>
    <property type="molecule type" value="Genomic_DNA"/>
</dbReference>
<dbReference type="Proteomes" id="UP000253594">
    <property type="component" value="Unassembled WGS sequence"/>
</dbReference>